<evidence type="ECO:0000313" key="12">
    <source>
        <dbReference type="Proteomes" id="UP000075884"/>
    </source>
</evidence>
<dbReference type="Gene3D" id="2.40.10.10">
    <property type="entry name" value="Trypsin-like serine proteases"/>
    <property type="match status" value="1"/>
</dbReference>
<feature type="domain" description="Peptidase S1" evidence="10">
    <location>
        <begin position="56"/>
        <end position="311"/>
    </location>
</feature>
<evidence type="ECO:0000256" key="2">
    <source>
        <dbReference type="ARBA" id="ARBA00022525"/>
    </source>
</evidence>
<comment type="subcellular location">
    <subcellularLocation>
        <location evidence="1">Secreted</location>
    </subcellularLocation>
</comment>
<dbReference type="PROSITE" id="PS50240">
    <property type="entry name" value="TRYPSIN_DOM"/>
    <property type="match status" value="1"/>
</dbReference>
<dbReference type="SUPFAM" id="SSF50494">
    <property type="entry name" value="Trypsin-like serine proteases"/>
    <property type="match status" value="1"/>
</dbReference>
<evidence type="ECO:0000256" key="9">
    <source>
        <dbReference type="SAM" id="MobiDB-lite"/>
    </source>
</evidence>
<dbReference type="EnsemblMetazoa" id="ADIR002206-RA">
    <property type="protein sequence ID" value="ADIR002206-PA"/>
    <property type="gene ID" value="ADIR002206"/>
</dbReference>
<keyword evidence="5" id="KW-0391">Immunity</keyword>
<dbReference type="AlphaFoldDB" id="A0A182N3J4"/>
<reference evidence="12" key="1">
    <citation type="submission" date="2013-03" db="EMBL/GenBank/DDBJ databases">
        <title>The Genome Sequence of Anopheles dirus WRAIR2.</title>
        <authorList>
            <consortium name="The Broad Institute Genomics Platform"/>
            <person name="Neafsey D.E."/>
            <person name="Walton C."/>
            <person name="Walker B."/>
            <person name="Young S.K."/>
            <person name="Zeng Q."/>
            <person name="Gargeya S."/>
            <person name="Fitzgerald M."/>
            <person name="Haas B."/>
            <person name="Abouelleil A."/>
            <person name="Allen A.W."/>
            <person name="Alvarado L."/>
            <person name="Arachchi H.M."/>
            <person name="Berlin A.M."/>
            <person name="Chapman S.B."/>
            <person name="Gainer-Dewar J."/>
            <person name="Goldberg J."/>
            <person name="Griggs A."/>
            <person name="Gujja S."/>
            <person name="Hansen M."/>
            <person name="Howarth C."/>
            <person name="Imamovic A."/>
            <person name="Ireland A."/>
            <person name="Larimer J."/>
            <person name="McCowan C."/>
            <person name="Murphy C."/>
            <person name="Pearson M."/>
            <person name="Poon T.W."/>
            <person name="Priest M."/>
            <person name="Roberts A."/>
            <person name="Saif S."/>
            <person name="Shea T."/>
            <person name="Sisk P."/>
            <person name="Sykes S."/>
            <person name="Wortman J."/>
            <person name="Nusbaum C."/>
            <person name="Birren B."/>
        </authorList>
    </citation>
    <scope>NUCLEOTIDE SEQUENCE [LARGE SCALE GENOMIC DNA]</scope>
    <source>
        <strain evidence="12">WRAIR2</strain>
    </source>
</reference>
<dbReference type="InterPro" id="IPR051487">
    <property type="entry name" value="Ser/Thr_Proteases_Immune/Dev"/>
</dbReference>
<dbReference type="PANTHER" id="PTHR24256">
    <property type="entry name" value="TRYPTASE-RELATED"/>
    <property type="match status" value="1"/>
</dbReference>
<dbReference type="GO" id="GO:0006508">
    <property type="term" value="P:proteolysis"/>
    <property type="evidence" value="ECO:0007669"/>
    <property type="project" value="InterPro"/>
</dbReference>
<evidence type="ECO:0000259" key="10">
    <source>
        <dbReference type="PROSITE" id="PS50240"/>
    </source>
</evidence>
<evidence type="ECO:0000256" key="6">
    <source>
        <dbReference type="ARBA" id="ARBA00023157"/>
    </source>
</evidence>
<dbReference type="GO" id="GO:0045087">
    <property type="term" value="P:innate immune response"/>
    <property type="evidence" value="ECO:0007669"/>
    <property type="project" value="UniProtKB-KW"/>
</dbReference>
<accession>A0A182N3J4</accession>
<keyword evidence="12" id="KW-1185">Reference proteome</keyword>
<evidence type="ECO:0000256" key="5">
    <source>
        <dbReference type="ARBA" id="ARBA00022859"/>
    </source>
</evidence>
<dbReference type="STRING" id="7168.A0A182N3J4"/>
<evidence type="ECO:0000256" key="7">
    <source>
        <dbReference type="ARBA" id="ARBA00023180"/>
    </source>
</evidence>
<organism evidence="11 12">
    <name type="scientific">Anopheles dirus</name>
    <dbReference type="NCBI Taxonomy" id="7168"/>
    <lineage>
        <taxon>Eukaryota</taxon>
        <taxon>Metazoa</taxon>
        <taxon>Ecdysozoa</taxon>
        <taxon>Arthropoda</taxon>
        <taxon>Hexapoda</taxon>
        <taxon>Insecta</taxon>
        <taxon>Pterygota</taxon>
        <taxon>Neoptera</taxon>
        <taxon>Endopterygota</taxon>
        <taxon>Diptera</taxon>
        <taxon>Nematocera</taxon>
        <taxon>Culicoidea</taxon>
        <taxon>Culicidae</taxon>
        <taxon>Anophelinae</taxon>
        <taxon>Anopheles</taxon>
    </lineage>
</organism>
<dbReference type="SMART" id="SM00020">
    <property type="entry name" value="Tryp_SPc"/>
    <property type="match status" value="1"/>
</dbReference>
<dbReference type="GO" id="GO:0005576">
    <property type="term" value="C:extracellular region"/>
    <property type="evidence" value="ECO:0007669"/>
    <property type="project" value="UniProtKB-SubCell"/>
</dbReference>
<dbReference type="InterPro" id="IPR043504">
    <property type="entry name" value="Peptidase_S1_PA_chymotrypsin"/>
</dbReference>
<dbReference type="VEuPathDB" id="VectorBase:ADIR002206"/>
<proteinExistence type="inferred from homology"/>
<dbReference type="GO" id="GO:0004252">
    <property type="term" value="F:serine-type endopeptidase activity"/>
    <property type="evidence" value="ECO:0007669"/>
    <property type="project" value="InterPro"/>
</dbReference>
<dbReference type="CDD" id="cd00190">
    <property type="entry name" value="Tryp_SPc"/>
    <property type="match status" value="1"/>
</dbReference>
<dbReference type="FunFam" id="2.40.10.10:FF:000068">
    <property type="entry name" value="transmembrane protease serine 2"/>
    <property type="match status" value="1"/>
</dbReference>
<name>A0A182N3J4_9DIPT</name>
<feature type="region of interest" description="Disordered" evidence="9">
    <location>
        <begin position="33"/>
        <end position="61"/>
    </location>
</feature>
<dbReference type="Proteomes" id="UP000075884">
    <property type="component" value="Unassembled WGS sequence"/>
</dbReference>
<evidence type="ECO:0000256" key="4">
    <source>
        <dbReference type="ARBA" id="ARBA00022729"/>
    </source>
</evidence>
<evidence type="ECO:0000256" key="3">
    <source>
        <dbReference type="ARBA" id="ARBA00022588"/>
    </source>
</evidence>
<keyword evidence="2" id="KW-0964">Secreted</keyword>
<feature type="compositionally biased region" description="Polar residues" evidence="9">
    <location>
        <begin position="49"/>
        <end position="61"/>
    </location>
</feature>
<keyword evidence="7" id="KW-0325">Glycoprotein</keyword>
<comment type="similarity">
    <text evidence="8">Belongs to the peptidase S1 family. CLIP subfamily.</text>
</comment>
<dbReference type="InterPro" id="IPR001254">
    <property type="entry name" value="Trypsin_dom"/>
</dbReference>
<keyword evidence="3" id="KW-0399">Innate immunity</keyword>
<sequence>MSFGYCDKFDKTCCQLPDDDDDSSMEVSARSARSATITEESEDPGWSAQCGQRTVDASGTDHSNATTRFEFPWSVALFNVKKILGRSIREFLCGGTLIDDYIVVTAARCVHQRSVDALRVQLGLWDLDDRFKPRSQEIAVERVISHPSYIPPSHVHNIALLTLENSVTIGRAANRICLPDPNINPTTDRLCYVTGWRNIPLQNISNNLQKFRVTFHDRKDCTQRIRNATGVSGFRLPKENICPKYSEDVPICPRAPGSALICTSDSSNNEQQYFLVGIASHDMAKGCSKSRTPEVYLETSSYISWIDKHLVEQGREPSYSRPDRLDSSE</sequence>
<dbReference type="Pfam" id="PF00089">
    <property type="entry name" value="Trypsin"/>
    <property type="match status" value="1"/>
</dbReference>
<keyword evidence="6" id="KW-1015">Disulfide bond</keyword>
<dbReference type="InterPro" id="IPR009003">
    <property type="entry name" value="Peptidase_S1_PA"/>
</dbReference>
<evidence type="ECO:0000313" key="11">
    <source>
        <dbReference type="EnsemblMetazoa" id="ADIR002206-PA"/>
    </source>
</evidence>
<protein>
    <recommendedName>
        <fullName evidence="10">Peptidase S1 domain-containing protein</fullName>
    </recommendedName>
</protein>
<keyword evidence="4" id="KW-0732">Signal</keyword>
<reference evidence="11" key="2">
    <citation type="submission" date="2020-05" db="UniProtKB">
        <authorList>
            <consortium name="EnsemblMetazoa"/>
        </authorList>
    </citation>
    <scope>IDENTIFICATION</scope>
    <source>
        <strain evidence="11">WRAIR2</strain>
    </source>
</reference>
<evidence type="ECO:0000256" key="8">
    <source>
        <dbReference type="ARBA" id="ARBA00024195"/>
    </source>
</evidence>
<evidence type="ECO:0000256" key="1">
    <source>
        <dbReference type="ARBA" id="ARBA00004613"/>
    </source>
</evidence>